<gene>
    <name evidence="2" type="ORF">J2Z56_001924</name>
    <name evidence="3" type="ORF">J2Z57_002047</name>
</gene>
<dbReference type="InterPro" id="IPR022134">
    <property type="entry name" value="DUF3667"/>
</dbReference>
<keyword evidence="1" id="KW-0812">Transmembrane</keyword>
<feature type="transmembrane region" description="Helical" evidence="1">
    <location>
        <begin position="154"/>
        <end position="175"/>
    </location>
</feature>
<dbReference type="RefSeq" id="WP_057778649.1">
    <property type="nucleotide sequence ID" value="NZ_JAGGJQ010000004.1"/>
</dbReference>
<dbReference type="Proteomes" id="UP001138672">
    <property type="component" value="Unassembled WGS sequence"/>
</dbReference>
<dbReference type="OrthoDB" id="7446256at2"/>
<dbReference type="EMBL" id="JAGGJQ010000004">
    <property type="protein sequence ID" value="MBP1840000.1"/>
    <property type="molecule type" value="Genomic_DNA"/>
</dbReference>
<evidence type="ECO:0000313" key="3">
    <source>
        <dbReference type="EMBL" id="MDQ0335599.1"/>
    </source>
</evidence>
<keyword evidence="5" id="KW-1185">Reference proteome</keyword>
<feature type="transmembrane region" description="Helical" evidence="1">
    <location>
        <begin position="181"/>
        <end position="206"/>
    </location>
</feature>
<evidence type="ECO:0000313" key="5">
    <source>
        <dbReference type="Proteomes" id="UP001231587"/>
    </source>
</evidence>
<name>A0A9X0YJ06_9FLAO</name>
<dbReference type="Pfam" id="PF12412">
    <property type="entry name" value="DUF3667"/>
    <property type="match status" value="1"/>
</dbReference>
<proteinExistence type="predicted"/>
<protein>
    <recommendedName>
        <fullName evidence="6">DUF3667 domain-containing protein</fullName>
    </recommendedName>
</protein>
<keyword evidence="1" id="KW-1133">Transmembrane helix</keyword>
<evidence type="ECO:0000313" key="4">
    <source>
        <dbReference type="Proteomes" id="UP001138672"/>
    </source>
</evidence>
<feature type="transmembrane region" description="Helical" evidence="1">
    <location>
        <begin position="218"/>
        <end position="239"/>
    </location>
</feature>
<evidence type="ECO:0000256" key="1">
    <source>
        <dbReference type="SAM" id="Phobius"/>
    </source>
</evidence>
<sequence length="245" mass="27825">MTKAINSEPCKTCGTEIEYQFCSSCGCPKTLKRINGSYILTEIVSILNFDKGIFFTIKELVIRPGDNVHKFIHEDRNRLVKPLLFVIVCSLVYTIAQQLLKFEDGYVTANGFGDSAITTIYKWIALHYGYANILMSIFIAFWIKLFFKTYDYNFFEIIILLCFIMGIGMLIYTAFGVFESLFNVSILQFGGILGFIYTAWAIGQFFDKTKKQNYLKGLVAYILGMISFYGLAVVLGLVIDTVAKK</sequence>
<evidence type="ECO:0008006" key="6">
    <source>
        <dbReference type="Google" id="ProtNLM"/>
    </source>
</evidence>
<keyword evidence="1" id="KW-0472">Membrane</keyword>
<dbReference type="EMBL" id="JAUSUU010000005">
    <property type="protein sequence ID" value="MDQ0335599.1"/>
    <property type="molecule type" value="Genomic_DNA"/>
</dbReference>
<feature type="transmembrane region" description="Helical" evidence="1">
    <location>
        <begin position="120"/>
        <end position="142"/>
    </location>
</feature>
<evidence type="ECO:0000313" key="2">
    <source>
        <dbReference type="EMBL" id="MBP1840000.1"/>
    </source>
</evidence>
<accession>A0A9X0YJ06</accession>
<feature type="transmembrane region" description="Helical" evidence="1">
    <location>
        <begin position="79"/>
        <end position="100"/>
    </location>
</feature>
<organism evidence="2 4">
    <name type="scientific">Formosa algae</name>
    <dbReference type="NCBI Taxonomy" id="225843"/>
    <lineage>
        <taxon>Bacteria</taxon>
        <taxon>Pseudomonadati</taxon>
        <taxon>Bacteroidota</taxon>
        <taxon>Flavobacteriia</taxon>
        <taxon>Flavobacteriales</taxon>
        <taxon>Flavobacteriaceae</taxon>
        <taxon>Formosa</taxon>
    </lineage>
</organism>
<reference evidence="2" key="1">
    <citation type="submission" date="2021-03" db="EMBL/GenBank/DDBJ databases">
        <title>Genomic Encyclopedia of Type Strains, Phase IV (KMG-IV): sequencing the most valuable type-strain genomes for metagenomic binning, comparative biology and taxonomic classification.</title>
        <authorList>
            <person name="Goeker M."/>
        </authorList>
    </citation>
    <scope>NUCLEOTIDE SEQUENCE</scope>
    <source>
        <strain evidence="2">DSM 15523</strain>
        <strain evidence="3 5">DSM 16476</strain>
    </source>
</reference>
<dbReference type="Proteomes" id="UP001231587">
    <property type="component" value="Unassembled WGS sequence"/>
</dbReference>
<dbReference type="AlphaFoldDB" id="A0A9X0YJ06"/>
<comment type="caution">
    <text evidence="2">The sequence shown here is derived from an EMBL/GenBank/DDBJ whole genome shotgun (WGS) entry which is preliminary data.</text>
</comment>